<dbReference type="RefSeq" id="WP_002347232.1">
    <property type="nucleotide sequence ID" value="NZ_CZAW01000125.1"/>
</dbReference>
<name>A0A174URQ8_9FIRM</name>
<evidence type="ECO:0008006" key="3">
    <source>
        <dbReference type="Google" id="ProtNLM"/>
    </source>
</evidence>
<dbReference type="Proteomes" id="UP000095712">
    <property type="component" value="Unassembled WGS sequence"/>
</dbReference>
<dbReference type="OrthoDB" id="1645754at2"/>
<dbReference type="GeneID" id="93334980"/>
<accession>A0A174URQ8</accession>
<dbReference type="AlphaFoldDB" id="A0A174URQ8"/>
<gene>
    <name evidence="1" type="ORF">ERS852523_04453</name>
</gene>
<dbReference type="EMBL" id="CZAW01000125">
    <property type="protein sequence ID" value="CUQ22718.1"/>
    <property type="molecule type" value="Genomic_DNA"/>
</dbReference>
<organism evidence="1 2">
    <name type="scientific">Blautia wexlerae</name>
    <dbReference type="NCBI Taxonomy" id="418240"/>
    <lineage>
        <taxon>Bacteria</taxon>
        <taxon>Bacillati</taxon>
        <taxon>Bacillota</taxon>
        <taxon>Clostridia</taxon>
        <taxon>Lachnospirales</taxon>
        <taxon>Lachnospiraceae</taxon>
        <taxon>Blautia</taxon>
    </lineage>
</organism>
<proteinExistence type="predicted"/>
<evidence type="ECO:0000313" key="1">
    <source>
        <dbReference type="EMBL" id="CUQ22718.1"/>
    </source>
</evidence>
<reference evidence="1 2" key="1">
    <citation type="submission" date="2015-09" db="EMBL/GenBank/DDBJ databases">
        <authorList>
            <consortium name="Pathogen Informatics"/>
        </authorList>
    </citation>
    <scope>NUCLEOTIDE SEQUENCE [LARGE SCALE GENOMIC DNA]</scope>
    <source>
        <strain evidence="1 2">2789STDY5834911</strain>
    </source>
</reference>
<evidence type="ECO:0000313" key="2">
    <source>
        <dbReference type="Proteomes" id="UP000095712"/>
    </source>
</evidence>
<sequence length="121" mass="14918">MKKSEEEQNIFLSICSAYDRAVLTGKEEMKKEDFERITHITMALGFIPYTQLICSQHMDLAVELEEHEERERKIYLEYPEYYDDEEIYEKYDKWIEDFCSQIPKDRQEYYRTLIKENKQEY</sequence>
<protein>
    <recommendedName>
        <fullName evidence="3">Stathmin-1-A</fullName>
    </recommendedName>
</protein>